<dbReference type="SUPFAM" id="SSF54862">
    <property type="entry name" value="4Fe-4S ferredoxins"/>
    <property type="match status" value="1"/>
</dbReference>
<evidence type="ECO:0000256" key="3">
    <source>
        <dbReference type="ARBA" id="ARBA00022737"/>
    </source>
</evidence>
<proteinExistence type="predicted"/>
<evidence type="ECO:0000313" key="9">
    <source>
        <dbReference type="EMBL" id="SVC48345.1"/>
    </source>
</evidence>
<evidence type="ECO:0000259" key="8">
    <source>
        <dbReference type="PROSITE" id="PS51669"/>
    </source>
</evidence>
<dbReference type="InterPro" id="IPR001041">
    <property type="entry name" value="2Fe-2S_ferredoxin-type"/>
</dbReference>
<protein>
    <recommendedName>
        <fullName evidence="10">Fe-S-binding domain-containing protein</fullName>
    </recommendedName>
</protein>
<keyword evidence="4" id="KW-0408">Iron</keyword>
<dbReference type="InterPro" id="IPR036010">
    <property type="entry name" value="2Fe-2S_ferredoxin-like_sf"/>
</dbReference>
<organism evidence="9">
    <name type="scientific">marine metagenome</name>
    <dbReference type="NCBI Taxonomy" id="408172"/>
    <lineage>
        <taxon>unclassified sequences</taxon>
        <taxon>metagenomes</taxon>
        <taxon>ecological metagenomes</taxon>
    </lineage>
</organism>
<keyword evidence="2" id="KW-0479">Metal-binding</keyword>
<dbReference type="InterPro" id="IPR027467">
    <property type="entry name" value="MopterinOxRdtase_cofactor_BS"/>
</dbReference>
<dbReference type="SUPFAM" id="SSF53706">
    <property type="entry name" value="Formate dehydrogenase/DMSO reductase, domains 1-3"/>
    <property type="match status" value="1"/>
</dbReference>
<accession>A0A382MJQ8</accession>
<dbReference type="FunFam" id="3.30.70.20:FF:000035">
    <property type="entry name" value="Iron hydrogenase 1"/>
    <property type="match status" value="1"/>
</dbReference>
<feature type="domain" description="4Fe-4S ferredoxin-type" evidence="7">
    <location>
        <begin position="176"/>
        <end position="205"/>
    </location>
</feature>
<reference evidence="9" key="1">
    <citation type="submission" date="2018-05" db="EMBL/GenBank/DDBJ databases">
        <authorList>
            <person name="Lanie J.A."/>
            <person name="Ng W.-L."/>
            <person name="Kazmierczak K.M."/>
            <person name="Andrzejewski T.M."/>
            <person name="Davidsen T.M."/>
            <person name="Wayne K.J."/>
            <person name="Tettelin H."/>
            <person name="Glass J.I."/>
            <person name="Rusch D."/>
            <person name="Podicherti R."/>
            <person name="Tsui H.-C.T."/>
            <person name="Winkler M.E."/>
        </authorList>
    </citation>
    <scope>NUCLEOTIDE SEQUENCE</scope>
</reference>
<evidence type="ECO:0000256" key="5">
    <source>
        <dbReference type="ARBA" id="ARBA00023014"/>
    </source>
</evidence>
<evidence type="ECO:0000256" key="4">
    <source>
        <dbReference type="ARBA" id="ARBA00023004"/>
    </source>
</evidence>
<feature type="domain" description="4Fe-4S ferredoxin-type" evidence="7">
    <location>
        <begin position="132"/>
        <end position="161"/>
    </location>
</feature>
<keyword evidence="5" id="KW-0411">Iron-sulfur</keyword>
<dbReference type="Pfam" id="PF22117">
    <property type="entry name" value="Fer4_Nqo3"/>
    <property type="match status" value="1"/>
</dbReference>
<dbReference type="FunFam" id="2.20.25.90:FF:000001">
    <property type="entry name" value="Formate dehydrogenase subunit alpha"/>
    <property type="match status" value="1"/>
</dbReference>
<dbReference type="GO" id="GO:0051539">
    <property type="term" value="F:4 iron, 4 sulfur cluster binding"/>
    <property type="evidence" value="ECO:0007669"/>
    <property type="project" value="UniProtKB-KW"/>
</dbReference>
<gene>
    <name evidence="9" type="ORF">METZ01_LOCUS301199</name>
</gene>
<evidence type="ECO:0000256" key="2">
    <source>
        <dbReference type="ARBA" id="ARBA00022723"/>
    </source>
</evidence>
<dbReference type="PROSITE" id="PS00551">
    <property type="entry name" value="MOLYBDOPTERIN_PROK_1"/>
    <property type="match status" value="1"/>
</dbReference>
<dbReference type="InterPro" id="IPR017900">
    <property type="entry name" value="4Fe4S_Fe_S_CS"/>
</dbReference>
<dbReference type="SUPFAM" id="SSF54292">
    <property type="entry name" value="2Fe-2S ferredoxin-like"/>
    <property type="match status" value="1"/>
</dbReference>
<dbReference type="InterPro" id="IPR006963">
    <property type="entry name" value="Mopterin_OxRdtase_4Fe-4S_dom"/>
</dbReference>
<dbReference type="EMBL" id="UINC01093706">
    <property type="protein sequence ID" value="SVC48345.1"/>
    <property type="molecule type" value="Genomic_DNA"/>
</dbReference>
<dbReference type="Gene3D" id="3.10.20.740">
    <property type="match status" value="1"/>
</dbReference>
<dbReference type="GO" id="GO:0016491">
    <property type="term" value="F:oxidoreductase activity"/>
    <property type="evidence" value="ECO:0007669"/>
    <property type="project" value="InterPro"/>
</dbReference>
<dbReference type="CDD" id="cd00207">
    <property type="entry name" value="fer2"/>
    <property type="match status" value="1"/>
</dbReference>
<dbReference type="PROSITE" id="PS51669">
    <property type="entry name" value="4FE4S_MOW_BIS_MGD"/>
    <property type="match status" value="1"/>
</dbReference>
<dbReference type="InterPro" id="IPR050157">
    <property type="entry name" value="PSI_iron-sulfur_center"/>
</dbReference>
<dbReference type="InterPro" id="IPR054351">
    <property type="entry name" value="NADH_UbQ_OxRdtase_ferredoxin"/>
</dbReference>
<dbReference type="PANTHER" id="PTHR24960">
    <property type="entry name" value="PHOTOSYSTEM I IRON-SULFUR CENTER-RELATED"/>
    <property type="match status" value="1"/>
</dbReference>
<name>A0A382MJQ8_9ZZZZ</name>
<dbReference type="PROSITE" id="PS00198">
    <property type="entry name" value="4FE4S_FER_1"/>
    <property type="match status" value="1"/>
</dbReference>
<evidence type="ECO:0000256" key="1">
    <source>
        <dbReference type="ARBA" id="ARBA00022485"/>
    </source>
</evidence>
<dbReference type="PROSITE" id="PS51085">
    <property type="entry name" value="2FE2S_FER_2"/>
    <property type="match status" value="1"/>
</dbReference>
<dbReference type="SMART" id="SM00926">
    <property type="entry name" value="Molybdop_Fe4S4"/>
    <property type="match status" value="1"/>
</dbReference>
<dbReference type="Gene3D" id="2.20.25.90">
    <property type="entry name" value="ADC-like domains"/>
    <property type="match status" value="1"/>
</dbReference>
<evidence type="ECO:0000259" key="7">
    <source>
        <dbReference type="PROSITE" id="PS51379"/>
    </source>
</evidence>
<dbReference type="InterPro" id="IPR017896">
    <property type="entry name" value="4Fe4S_Fe-S-bd"/>
</dbReference>
<keyword evidence="1" id="KW-0004">4Fe-4S</keyword>
<dbReference type="Gene3D" id="3.30.70.20">
    <property type="match status" value="1"/>
</dbReference>
<dbReference type="PROSITE" id="PS51379">
    <property type="entry name" value="4FE4S_FER_2"/>
    <property type="match status" value="2"/>
</dbReference>
<keyword evidence="3" id="KW-0677">Repeat</keyword>
<sequence length="273" mass="29917">MTIDGGTVRVPEGSTILDACRQEGIDTPTLCWAENLTPVNVCRVCVVEVENSRVLVPSCSRAVEDGMVVATDSEKVRTSRKMVYELLASSVDLDRADAEVHAWMDHYGADPSRMGDRGDIATVAQRPKVQDDLYVRDYERCILCYKCVEACGEDAQHTFAIATAGRGFDAHISTEFDVTLPDSACVYCGNCIGVCPTGALVFKTEHDMREEGSWDEEAQSVTTTVCTFCGVGCNLELHVQEERIVKVTSPADHSVTNGHLCIKGRFGWRHAQS</sequence>
<dbReference type="PANTHER" id="PTHR24960:SF84">
    <property type="entry name" value="HYDROGENASE SUBUNIT"/>
    <property type="match status" value="1"/>
</dbReference>
<dbReference type="Pfam" id="PF04879">
    <property type="entry name" value="Molybdop_Fe4S4"/>
    <property type="match status" value="1"/>
</dbReference>
<feature type="domain" description="2Fe-2S ferredoxin-type" evidence="6">
    <location>
        <begin position="1"/>
        <end position="75"/>
    </location>
</feature>
<evidence type="ECO:0000259" key="6">
    <source>
        <dbReference type="PROSITE" id="PS51085"/>
    </source>
</evidence>
<dbReference type="Pfam" id="PF13510">
    <property type="entry name" value="Fer2_4"/>
    <property type="match status" value="1"/>
</dbReference>
<dbReference type="AlphaFoldDB" id="A0A382MJQ8"/>
<evidence type="ECO:0008006" key="10">
    <source>
        <dbReference type="Google" id="ProtNLM"/>
    </source>
</evidence>
<feature type="domain" description="4Fe-4S Mo/W bis-MGD-type" evidence="8">
    <location>
        <begin position="219"/>
        <end position="273"/>
    </location>
</feature>
<dbReference type="GO" id="GO:0046872">
    <property type="term" value="F:metal ion binding"/>
    <property type="evidence" value="ECO:0007669"/>
    <property type="project" value="UniProtKB-KW"/>
</dbReference>